<feature type="compositionally biased region" description="Basic and acidic residues" evidence="1">
    <location>
        <begin position="285"/>
        <end position="300"/>
    </location>
</feature>
<proteinExistence type="predicted"/>
<feature type="compositionally biased region" description="Basic and acidic residues" evidence="1">
    <location>
        <begin position="67"/>
        <end position="93"/>
    </location>
</feature>
<protein>
    <submittedName>
        <fullName evidence="2">Uncharacterized protein DUF3710</fullName>
    </submittedName>
</protein>
<gene>
    <name evidence="2" type="ORF">DFJ68_1278</name>
</gene>
<dbReference type="Proteomes" id="UP000278440">
    <property type="component" value="Unassembled WGS sequence"/>
</dbReference>
<organism evidence="2 3">
    <name type="scientific">Terracoccus luteus</name>
    <dbReference type="NCBI Taxonomy" id="53356"/>
    <lineage>
        <taxon>Bacteria</taxon>
        <taxon>Bacillati</taxon>
        <taxon>Actinomycetota</taxon>
        <taxon>Actinomycetes</taxon>
        <taxon>Micrococcales</taxon>
        <taxon>Intrasporangiaceae</taxon>
        <taxon>Terracoccus</taxon>
    </lineage>
</organism>
<accession>A0A495XTJ7</accession>
<dbReference type="Pfam" id="PF12502">
    <property type="entry name" value="DUF3710"/>
    <property type="match status" value="1"/>
</dbReference>
<feature type="region of interest" description="Disordered" evidence="1">
    <location>
        <begin position="252"/>
        <end position="300"/>
    </location>
</feature>
<evidence type="ECO:0000313" key="3">
    <source>
        <dbReference type="Proteomes" id="UP000278440"/>
    </source>
</evidence>
<keyword evidence="3" id="KW-1185">Reference proteome</keyword>
<dbReference type="InterPro" id="IPR022183">
    <property type="entry name" value="DUF3710"/>
</dbReference>
<feature type="compositionally biased region" description="Basic and acidic residues" evidence="1">
    <location>
        <begin position="17"/>
        <end position="44"/>
    </location>
</feature>
<name>A0A495XTJ7_9MICO</name>
<feature type="region of interest" description="Disordered" evidence="1">
    <location>
        <begin position="1"/>
        <end position="93"/>
    </location>
</feature>
<evidence type="ECO:0000256" key="1">
    <source>
        <dbReference type="SAM" id="MobiDB-lite"/>
    </source>
</evidence>
<dbReference type="EMBL" id="RBXT01000001">
    <property type="protein sequence ID" value="RKT77850.1"/>
    <property type="molecule type" value="Genomic_DNA"/>
</dbReference>
<dbReference type="AlphaFoldDB" id="A0A495XTJ7"/>
<feature type="compositionally biased region" description="Low complexity" evidence="1">
    <location>
        <begin position="45"/>
        <end position="54"/>
    </location>
</feature>
<reference evidence="2 3" key="1">
    <citation type="submission" date="2018-10" db="EMBL/GenBank/DDBJ databases">
        <title>Sequencing the genomes of 1000 actinobacteria strains.</title>
        <authorList>
            <person name="Klenk H.-P."/>
        </authorList>
    </citation>
    <scope>NUCLEOTIDE SEQUENCE [LARGE SCALE GENOMIC DNA]</scope>
    <source>
        <strain evidence="2 3">DSM 44267</strain>
    </source>
</reference>
<sequence>MGLFNRGKTKQATGQDADTRPDDDGIRDDADLREDATDGDRPDGVDLGVDPGDGPADESGDAADLGHAVDAEREANPPRTGDEGPFDRSHVQDDSEYLNLGALWLRGKQDMELRLEVNEQEQQITGVTALIGESAVQLQAFAAPRTEGVWVDIRNEIAGSITDAGGTAEVVTGEFGQELMTRMPQNAPDGRVVFMPARFIGVDGPRWFLRAVVSGRAAVEPEAADEVYEVIRTAVVDRGDEAMPPRELLALRLPEAPAAPEGAADAAVDDDSDGSDGGQQPVGLDDLRPFERGPEITEVR</sequence>
<comment type="caution">
    <text evidence="2">The sequence shown here is derived from an EMBL/GenBank/DDBJ whole genome shotgun (WGS) entry which is preliminary data.</text>
</comment>
<evidence type="ECO:0000313" key="2">
    <source>
        <dbReference type="EMBL" id="RKT77850.1"/>
    </source>
</evidence>
<feature type="compositionally biased region" description="Low complexity" evidence="1">
    <location>
        <begin position="252"/>
        <end position="266"/>
    </location>
</feature>